<evidence type="ECO:0000313" key="7">
    <source>
        <dbReference type="Proteomes" id="UP000198386"/>
    </source>
</evidence>
<dbReference type="InterPro" id="IPR016032">
    <property type="entry name" value="Sig_transdc_resp-reg_C-effctor"/>
</dbReference>
<protein>
    <submittedName>
        <fullName evidence="6">Regulatory protein, luxR family</fullName>
    </submittedName>
</protein>
<evidence type="ECO:0000256" key="2">
    <source>
        <dbReference type="ARBA" id="ARBA00023125"/>
    </source>
</evidence>
<dbReference type="SMART" id="SM00421">
    <property type="entry name" value="HTH_LUXR"/>
    <property type="match status" value="1"/>
</dbReference>
<keyword evidence="2" id="KW-0238">DNA-binding</keyword>
<dbReference type="PROSITE" id="PS50043">
    <property type="entry name" value="HTH_LUXR_2"/>
    <property type="match status" value="1"/>
</dbReference>
<evidence type="ECO:0000313" key="6">
    <source>
        <dbReference type="EMBL" id="SNS96259.1"/>
    </source>
</evidence>
<feature type="region of interest" description="Disordered" evidence="4">
    <location>
        <begin position="142"/>
        <end position="162"/>
    </location>
</feature>
<name>A0A239IRQ4_9ACTN</name>
<dbReference type="InterPro" id="IPR000792">
    <property type="entry name" value="Tscrpt_reg_LuxR_C"/>
</dbReference>
<keyword evidence="3" id="KW-0804">Transcription</keyword>
<keyword evidence="7" id="KW-1185">Reference proteome</keyword>
<dbReference type="CDD" id="cd06170">
    <property type="entry name" value="LuxR_C_like"/>
    <property type="match status" value="1"/>
</dbReference>
<evidence type="ECO:0000256" key="1">
    <source>
        <dbReference type="ARBA" id="ARBA00023015"/>
    </source>
</evidence>
<dbReference type="InterPro" id="IPR036388">
    <property type="entry name" value="WH-like_DNA-bd_sf"/>
</dbReference>
<evidence type="ECO:0000256" key="3">
    <source>
        <dbReference type="ARBA" id="ARBA00023163"/>
    </source>
</evidence>
<dbReference type="AlphaFoldDB" id="A0A239IRQ4"/>
<organism evidence="6 7">
    <name type="scientific">Geodermatophilus saharensis</name>
    <dbReference type="NCBI Taxonomy" id="1137994"/>
    <lineage>
        <taxon>Bacteria</taxon>
        <taxon>Bacillati</taxon>
        <taxon>Actinomycetota</taxon>
        <taxon>Actinomycetes</taxon>
        <taxon>Geodermatophilales</taxon>
        <taxon>Geodermatophilaceae</taxon>
        <taxon>Geodermatophilus</taxon>
    </lineage>
</organism>
<feature type="domain" description="HTH luxR-type" evidence="5">
    <location>
        <begin position="80"/>
        <end position="145"/>
    </location>
</feature>
<accession>A0A239IRQ4</accession>
<dbReference type="PANTHER" id="PTHR44688:SF16">
    <property type="entry name" value="DNA-BINDING TRANSCRIPTIONAL ACTIVATOR DEVR_DOSR"/>
    <property type="match status" value="1"/>
</dbReference>
<feature type="region of interest" description="Disordered" evidence="4">
    <location>
        <begin position="1"/>
        <end position="28"/>
    </location>
</feature>
<dbReference type="Gene3D" id="1.10.10.10">
    <property type="entry name" value="Winged helix-like DNA-binding domain superfamily/Winged helix DNA-binding domain"/>
    <property type="match status" value="1"/>
</dbReference>
<dbReference type="RefSeq" id="WP_217897506.1">
    <property type="nucleotide sequence ID" value="NZ_FZOH01000012.1"/>
</dbReference>
<dbReference type="Pfam" id="PF00196">
    <property type="entry name" value="GerE"/>
    <property type="match status" value="1"/>
</dbReference>
<dbReference type="Proteomes" id="UP000198386">
    <property type="component" value="Unassembled WGS sequence"/>
</dbReference>
<dbReference type="SUPFAM" id="SSF46894">
    <property type="entry name" value="C-terminal effector domain of the bipartite response regulators"/>
    <property type="match status" value="1"/>
</dbReference>
<dbReference type="PANTHER" id="PTHR44688">
    <property type="entry name" value="DNA-BINDING TRANSCRIPTIONAL ACTIVATOR DEVR_DOSR"/>
    <property type="match status" value="1"/>
</dbReference>
<proteinExistence type="predicted"/>
<dbReference type="PRINTS" id="PR00038">
    <property type="entry name" value="HTHLUXR"/>
</dbReference>
<keyword evidence="1" id="KW-0805">Transcription regulation</keyword>
<dbReference type="PROSITE" id="PS00622">
    <property type="entry name" value="HTH_LUXR_1"/>
    <property type="match status" value="1"/>
</dbReference>
<evidence type="ECO:0000259" key="5">
    <source>
        <dbReference type="PROSITE" id="PS50043"/>
    </source>
</evidence>
<feature type="compositionally biased region" description="Low complexity" evidence="4">
    <location>
        <begin position="1"/>
        <end position="14"/>
    </location>
</feature>
<sequence>MPATAATSRTAAPRESADGLAAAARGPLSEAEDAVDRAVHDLRRTVREILRHRPAPEGGLVVRFDVDGLDCQVTVVDAPAQPAGVSLSPREEEIVRMVARGCTNRMIASVLDISEWTVGTHLRRVFTKLEVNSRAAMVARLLADGDPRPPSTRPRDARRPET</sequence>
<evidence type="ECO:0000256" key="4">
    <source>
        <dbReference type="SAM" id="MobiDB-lite"/>
    </source>
</evidence>
<dbReference type="GO" id="GO:0006355">
    <property type="term" value="P:regulation of DNA-templated transcription"/>
    <property type="evidence" value="ECO:0007669"/>
    <property type="project" value="InterPro"/>
</dbReference>
<reference evidence="7" key="1">
    <citation type="submission" date="2017-06" db="EMBL/GenBank/DDBJ databases">
        <authorList>
            <person name="Varghese N."/>
            <person name="Submissions S."/>
        </authorList>
    </citation>
    <scope>NUCLEOTIDE SEQUENCE [LARGE SCALE GENOMIC DNA]</scope>
    <source>
        <strain evidence="7">DSM 45423</strain>
    </source>
</reference>
<dbReference type="GO" id="GO:0003677">
    <property type="term" value="F:DNA binding"/>
    <property type="evidence" value="ECO:0007669"/>
    <property type="project" value="UniProtKB-KW"/>
</dbReference>
<gene>
    <name evidence="6" type="ORF">SAMN04488107_4451</name>
</gene>
<dbReference type="EMBL" id="FZOH01000012">
    <property type="protein sequence ID" value="SNS96259.1"/>
    <property type="molecule type" value="Genomic_DNA"/>
</dbReference>
<feature type="compositionally biased region" description="Basic and acidic residues" evidence="4">
    <location>
        <begin position="143"/>
        <end position="162"/>
    </location>
</feature>